<comment type="subunit">
    <text evidence="3 11">Homodimer.</text>
</comment>
<comment type="catalytic activity">
    <reaction evidence="9">
        <text>carnitine + NAD(+) = 3-dehydrocarnitine + NADH + H(+)</text>
        <dbReference type="Rhea" id="RHEA:19265"/>
        <dbReference type="ChEBI" id="CHEBI:15378"/>
        <dbReference type="ChEBI" id="CHEBI:17126"/>
        <dbReference type="ChEBI" id="CHEBI:57540"/>
        <dbReference type="ChEBI" id="CHEBI:57885"/>
        <dbReference type="ChEBI" id="CHEBI:57945"/>
        <dbReference type="EC" id="1.1.1.108"/>
    </reaction>
    <physiologicalReaction direction="left-to-right" evidence="9">
        <dbReference type="Rhea" id="RHEA:19266"/>
    </physiologicalReaction>
</comment>
<comment type="caution">
    <text evidence="14">The sequence shown here is derived from an EMBL/GenBank/DDBJ whole genome shotgun (WGS) entry which is preliminary data.</text>
</comment>
<dbReference type="InterPro" id="IPR008927">
    <property type="entry name" value="6-PGluconate_DH-like_C_sf"/>
</dbReference>
<proteinExistence type="inferred from homology"/>
<keyword evidence="8 11" id="KW-0520">NAD</keyword>
<organism evidence="14 15">
    <name type="scientific">Pseudomonas corrugata</name>
    <dbReference type="NCBI Taxonomy" id="47879"/>
    <lineage>
        <taxon>Bacteria</taxon>
        <taxon>Pseudomonadati</taxon>
        <taxon>Pseudomonadota</taxon>
        <taxon>Gammaproteobacteria</taxon>
        <taxon>Pseudomonadales</taxon>
        <taxon>Pseudomonadaceae</taxon>
        <taxon>Pseudomonas</taxon>
    </lineage>
</organism>
<dbReference type="SUPFAM" id="SSF51735">
    <property type="entry name" value="NAD(P)-binding Rossmann-fold domains"/>
    <property type="match status" value="1"/>
</dbReference>
<dbReference type="InterPro" id="IPR013328">
    <property type="entry name" value="6PGD_dom2"/>
</dbReference>
<evidence type="ECO:0000259" key="12">
    <source>
        <dbReference type="Pfam" id="PF00725"/>
    </source>
</evidence>
<dbReference type="NCBIfam" id="NF005471">
    <property type="entry name" value="PRK07066.1"/>
    <property type="match status" value="1"/>
</dbReference>
<comment type="similarity">
    <text evidence="10 11">Belongs to the 3-hydroxyacyl-CoA dehydrogenase family. L-carnitine dehydrogenase subfamily.</text>
</comment>
<evidence type="ECO:0000256" key="5">
    <source>
        <dbReference type="ARBA" id="ARBA00021240"/>
    </source>
</evidence>
<dbReference type="FunFam" id="1.10.1040.10:FF:000027">
    <property type="entry name" value="L-carnitine dehydrogenase"/>
    <property type="match status" value="1"/>
</dbReference>
<evidence type="ECO:0000313" key="15">
    <source>
        <dbReference type="Proteomes" id="UP000270661"/>
    </source>
</evidence>
<evidence type="ECO:0000313" key="14">
    <source>
        <dbReference type="EMBL" id="RMM46678.1"/>
    </source>
</evidence>
<dbReference type="GO" id="GO:0006631">
    <property type="term" value="P:fatty acid metabolic process"/>
    <property type="evidence" value="ECO:0007669"/>
    <property type="project" value="InterPro"/>
</dbReference>
<feature type="domain" description="3-hydroxyacyl-CoA dehydrogenase C-terminal" evidence="12">
    <location>
        <begin position="219"/>
        <end position="302"/>
    </location>
</feature>
<dbReference type="GO" id="GO:0047728">
    <property type="term" value="F:carnitine 3-dehydrogenase activity"/>
    <property type="evidence" value="ECO:0007669"/>
    <property type="project" value="UniProtKB-UniRule"/>
</dbReference>
<dbReference type="InterPro" id="IPR006176">
    <property type="entry name" value="3-OHacyl-CoA_DH_NAD-bd"/>
</dbReference>
<dbReference type="EMBL" id="RBOJ01000090">
    <property type="protein sequence ID" value="RMM46678.1"/>
    <property type="molecule type" value="Genomic_DNA"/>
</dbReference>
<dbReference type="PANTHER" id="PTHR48075">
    <property type="entry name" value="3-HYDROXYACYL-COA DEHYDROGENASE FAMILY PROTEIN"/>
    <property type="match status" value="1"/>
</dbReference>
<evidence type="ECO:0000256" key="7">
    <source>
        <dbReference type="ARBA" id="ARBA00023002"/>
    </source>
</evidence>
<protein>
    <recommendedName>
        <fullName evidence="5 11">L-carnitine dehydrogenase</fullName>
        <shortName evidence="11">CDH</shortName>
        <shortName evidence="11">L-CDH</shortName>
        <ecNumber evidence="4 11">1.1.1.108</ecNumber>
    </recommendedName>
</protein>
<dbReference type="GO" id="GO:0005737">
    <property type="term" value="C:cytoplasm"/>
    <property type="evidence" value="ECO:0007669"/>
    <property type="project" value="UniProtKB-SubCell"/>
</dbReference>
<dbReference type="STRING" id="47879.AXG94_13170"/>
<evidence type="ECO:0000256" key="10">
    <source>
        <dbReference type="ARBA" id="ARBA00061178"/>
    </source>
</evidence>
<reference evidence="14 15" key="1">
    <citation type="submission" date="2018-08" db="EMBL/GenBank/DDBJ databases">
        <title>Recombination of ecologically and evolutionarily significant loci maintains genetic cohesion in the Pseudomonas syringae species complex.</title>
        <authorList>
            <person name="Dillon M."/>
            <person name="Thakur S."/>
            <person name="Almeida R.N.D."/>
            <person name="Weir B.S."/>
            <person name="Guttman D.S."/>
        </authorList>
    </citation>
    <scope>NUCLEOTIDE SEQUENCE [LARGE SCALE GENOMIC DNA]</scope>
    <source>
        <strain evidence="14 15">NCPPB2445</strain>
    </source>
</reference>
<evidence type="ECO:0000256" key="3">
    <source>
        <dbReference type="ARBA" id="ARBA00011738"/>
    </source>
</evidence>
<dbReference type="Pfam" id="PF02737">
    <property type="entry name" value="3HCDH_N"/>
    <property type="match status" value="1"/>
</dbReference>
<evidence type="ECO:0000259" key="13">
    <source>
        <dbReference type="Pfam" id="PF02737"/>
    </source>
</evidence>
<comment type="function">
    <text evidence="11">Catalyzes the NAD(+)-dependent oxidation of L-carnitine to 3-dehydrocarnitine.</text>
</comment>
<dbReference type="Pfam" id="PF00725">
    <property type="entry name" value="3HCDH"/>
    <property type="match status" value="1"/>
</dbReference>
<dbReference type="Proteomes" id="UP000270661">
    <property type="component" value="Unassembled WGS sequence"/>
</dbReference>
<keyword evidence="7 11" id="KW-0560">Oxidoreductase</keyword>
<dbReference type="Gene3D" id="1.10.1040.10">
    <property type="entry name" value="N-(1-d-carboxylethyl)-l-norvaline Dehydrogenase, domain 2"/>
    <property type="match status" value="1"/>
</dbReference>
<dbReference type="SUPFAM" id="SSF48179">
    <property type="entry name" value="6-phosphogluconate dehydrogenase C-terminal domain-like"/>
    <property type="match status" value="1"/>
</dbReference>
<evidence type="ECO:0000256" key="9">
    <source>
        <dbReference type="ARBA" id="ARBA00050819"/>
    </source>
</evidence>
<dbReference type="UniPathway" id="UPA00117"/>
<feature type="binding site" evidence="11">
    <location>
        <begin position="45"/>
        <end position="50"/>
    </location>
    <ligand>
        <name>NAD(+)</name>
        <dbReference type="ChEBI" id="CHEBI:57540"/>
    </ligand>
</feature>
<sequence>MNSRHPRCMCRRYRGQALLPQKITDPFQETTMSFITDIKTFAALGSGVIGSGWVSRALAHGLDVVAWDPAPGAEAALRKRVASAWGALEKQGLAPGASQDRLRFVTTIEECVRDADFIQESAPERLELKLELHSQISAAAKPNALIGSSTSGLLPSEFYEGSTHPERCVVGHPFNPVYLLPLVEVVGGKHTAPEAIQAAMQVYESLGMRPLHVRKEVPGFIADRLLEALWREALHLVNDGVATTGEIDDAIRFGAGLRWSFMGTFLTYTLAGGDAGMRHFMAQFGPALQLPWTYLPAPELTEKLIDDVVEGTSDQLGSHSISALERYRDDCLLAVLEAVKTTKAKHGMSFIE</sequence>
<dbReference type="InterPro" id="IPR036291">
    <property type="entry name" value="NAD(P)-bd_dom_sf"/>
</dbReference>
<comment type="pathway">
    <text evidence="2 11">Amine and polyamine metabolism; carnitine metabolism.</text>
</comment>
<dbReference type="GO" id="GO:0042413">
    <property type="term" value="P:carnitine catabolic process"/>
    <property type="evidence" value="ECO:0007669"/>
    <property type="project" value="UniProtKB-ARBA"/>
</dbReference>
<feature type="domain" description="3-hydroxyacyl-CoA dehydrogenase NAD binding" evidence="13">
    <location>
        <begin position="42"/>
        <end position="216"/>
    </location>
</feature>
<keyword evidence="15" id="KW-1185">Reference proteome</keyword>
<dbReference type="HAMAP" id="MF_02129">
    <property type="entry name" value="L_carnitine_dehydrog"/>
    <property type="match status" value="1"/>
</dbReference>
<dbReference type="FunFam" id="3.40.50.720:FF:000522">
    <property type="entry name" value="L-carnitine dehydrogenase"/>
    <property type="match status" value="1"/>
</dbReference>
<dbReference type="GO" id="GO:0070403">
    <property type="term" value="F:NAD+ binding"/>
    <property type="evidence" value="ECO:0007669"/>
    <property type="project" value="InterPro"/>
</dbReference>
<evidence type="ECO:0000256" key="11">
    <source>
        <dbReference type="HAMAP-Rule" id="MF_02129"/>
    </source>
</evidence>
<dbReference type="Gene3D" id="3.40.50.720">
    <property type="entry name" value="NAD(P)-binding Rossmann-like Domain"/>
    <property type="match status" value="1"/>
</dbReference>
<evidence type="ECO:0000256" key="1">
    <source>
        <dbReference type="ARBA" id="ARBA00004496"/>
    </source>
</evidence>
<evidence type="ECO:0000256" key="8">
    <source>
        <dbReference type="ARBA" id="ARBA00023027"/>
    </source>
</evidence>
<dbReference type="AlphaFoldDB" id="A0A3M3EAN9"/>
<dbReference type="InterPro" id="IPR026578">
    <property type="entry name" value="L-carnitine_dehydrogenase"/>
</dbReference>
<gene>
    <name evidence="14" type="ORF">ALQ77_04731</name>
</gene>
<keyword evidence="6 11" id="KW-0963">Cytoplasm</keyword>
<name>A0A3M3EAN9_9PSED</name>
<evidence type="ECO:0000256" key="4">
    <source>
        <dbReference type="ARBA" id="ARBA00012956"/>
    </source>
</evidence>
<comment type="subcellular location">
    <subcellularLocation>
        <location evidence="1 11">Cytoplasm</location>
    </subcellularLocation>
</comment>
<dbReference type="EC" id="1.1.1.108" evidence="4 11"/>
<dbReference type="PANTHER" id="PTHR48075:SF5">
    <property type="entry name" value="3-HYDROXYBUTYRYL-COA DEHYDROGENASE"/>
    <property type="match status" value="1"/>
</dbReference>
<evidence type="ECO:0000256" key="6">
    <source>
        <dbReference type="ARBA" id="ARBA00022490"/>
    </source>
</evidence>
<evidence type="ECO:0000256" key="2">
    <source>
        <dbReference type="ARBA" id="ARBA00004855"/>
    </source>
</evidence>
<dbReference type="InterPro" id="IPR006108">
    <property type="entry name" value="3HC_DH_C"/>
</dbReference>
<accession>A0A3M3EAN9</accession>